<keyword evidence="2 5" id="KW-0812">Transmembrane</keyword>
<evidence type="ECO:0000313" key="7">
    <source>
        <dbReference type="EMBL" id="TDQ47175.1"/>
    </source>
</evidence>
<dbReference type="Proteomes" id="UP000295375">
    <property type="component" value="Unassembled WGS sequence"/>
</dbReference>
<dbReference type="InterPro" id="IPR010432">
    <property type="entry name" value="RDD"/>
</dbReference>
<organism evidence="7 8">
    <name type="scientific">Permianibacter aggregans</name>
    <dbReference type="NCBI Taxonomy" id="1510150"/>
    <lineage>
        <taxon>Bacteria</taxon>
        <taxon>Pseudomonadati</taxon>
        <taxon>Pseudomonadota</taxon>
        <taxon>Gammaproteobacteria</taxon>
        <taxon>Pseudomonadales</taxon>
        <taxon>Pseudomonadaceae</taxon>
        <taxon>Permianibacter</taxon>
    </lineage>
</organism>
<evidence type="ECO:0000259" key="6">
    <source>
        <dbReference type="Pfam" id="PF06271"/>
    </source>
</evidence>
<feature type="domain" description="RDD" evidence="6">
    <location>
        <begin position="21"/>
        <end position="142"/>
    </location>
</feature>
<evidence type="ECO:0000256" key="2">
    <source>
        <dbReference type="ARBA" id="ARBA00022692"/>
    </source>
</evidence>
<dbReference type="GO" id="GO:0016020">
    <property type="term" value="C:membrane"/>
    <property type="evidence" value="ECO:0007669"/>
    <property type="project" value="UniProtKB-SubCell"/>
</dbReference>
<evidence type="ECO:0000313" key="8">
    <source>
        <dbReference type="Proteomes" id="UP000295375"/>
    </source>
</evidence>
<sequence>MQDGRLSLTTPEGVRLALTPAGPAPRAAAWLIDLLIWMVFIWICLWIFGGSKLGSGLIGLILFVSYWGYPVLFEVYFSGRTPGKRVMKLAVVRADGLPVGWRESVLRNLLLVADFLPFMYATGLLCMLADQHFRRIGDIVAGTQVIYFDKPPVRKPLREVEPVPSPIPLTPEQQRTLLGLFEREAQLPPERLQELASIAEPLTGETGAVSLEKLRGIAAGLSR</sequence>
<dbReference type="RefSeq" id="WP_232475478.1">
    <property type="nucleotide sequence ID" value="NZ_CP037953.1"/>
</dbReference>
<comment type="subcellular location">
    <subcellularLocation>
        <location evidence="1">Membrane</location>
        <topology evidence="1">Multi-pass membrane protein</topology>
    </subcellularLocation>
</comment>
<evidence type="ECO:0000256" key="1">
    <source>
        <dbReference type="ARBA" id="ARBA00004141"/>
    </source>
</evidence>
<comment type="caution">
    <text evidence="7">The sequence shown here is derived from an EMBL/GenBank/DDBJ whole genome shotgun (WGS) entry which is preliminary data.</text>
</comment>
<dbReference type="PANTHER" id="PTHR38480">
    <property type="entry name" value="SLR0254 PROTEIN"/>
    <property type="match status" value="1"/>
</dbReference>
<evidence type="ECO:0000256" key="3">
    <source>
        <dbReference type="ARBA" id="ARBA00022989"/>
    </source>
</evidence>
<feature type="transmembrane region" description="Helical" evidence="5">
    <location>
        <begin position="109"/>
        <end position="129"/>
    </location>
</feature>
<evidence type="ECO:0000256" key="4">
    <source>
        <dbReference type="ARBA" id="ARBA00023136"/>
    </source>
</evidence>
<reference evidence="7 8" key="1">
    <citation type="submission" date="2019-03" db="EMBL/GenBank/DDBJ databases">
        <title>Genomic Encyclopedia of Type Strains, Phase IV (KMG-IV): sequencing the most valuable type-strain genomes for metagenomic binning, comparative biology and taxonomic classification.</title>
        <authorList>
            <person name="Goeker M."/>
        </authorList>
    </citation>
    <scope>NUCLEOTIDE SEQUENCE [LARGE SCALE GENOMIC DNA]</scope>
    <source>
        <strain evidence="7 8">DSM 103792</strain>
    </source>
</reference>
<feature type="transmembrane region" description="Helical" evidence="5">
    <location>
        <begin position="27"/>
        <end position="49"/>
    </location>
</feature>
<accession>A0A4R6UPM5</accession>
<keyword evidence="3 5" id="KW-1133">Transmembrane helix</keyword>
<protein>
    <submittedName>
        <fullName evidence="7">Putative RDD family membrane protein YckC</fullName>
    </submittedName>
</protein>
<name>A0A4R6UPM5_9GAMM</name>
<evidence type="ECO:0000256" key="5">
    <source>
        <dbReference type="SAM" id="Phobius"/>
    </source>
</evidence>
<keyword evidence="4 5" id="KW-0472">Membrane</keyword>
<dbReference type="PANTHER" id="PTHR38480:SF1">
    <property type="entry name" value="SLR0254 PROTEIN"/>
    <property type="match status" value="1"/>
</dbReference>
<dbReference type="Pfam" id="PF06271">
    <property type="entry name" value="RDD"/>
    <property type="match status" value="1"/>
</dbReference>
<feature type="transmembrane region" description="Helical" evidence="5">
    <location>
        <begin position="56"/>
        <end position="77"/>
    </location>
</feature>
<keyword evidence="8" id="KW-1185">Reference proteome</keyword>
<gene>
    <name evidence="7" type="ORF">EV696_111103</name>
</gene>
<dbReference type="AlphaFoldDB" id="A0A4R6UPM5"/>
<proteinExistence type="predicted"/>
<dbReference type="EMBL" id="SNYM01000011">
    <property type="protein sequence ID" value="TDQ47175.1"/>
    <property type="molecule type" value="Genomic_DNA"/>
</dbReference>